<dbReference type="InterPro" id="IPR011050">
    <property type="entry name" value="Pectin_lyase_fold/virulence"/>
</dbReference>
<comment type="caution">
    <text evidence="2">The sequence shown here is derived from an EMBL/GenBank/DDBJ whole genome shotgun (WGS) entry which is preliminary data.</text>
</comment>
<dbReference type="AlphaFoldDB" id="A0A2A2HBX2"/>
<dbReference type="EMBL" id="LMVN01000024">
    <property type="protein sequence ID" value="PAV06909.1"/>
    <property type="molecule type" value="Genomic_DNA"/>
</dbReference>
<evidence type="ECO:0000259" key="1">
    <source>
        <dbReference type="Pfam" id="PF01345"/>
    </source>
</evidence>
<organism evidence="2 4">
    <name type="scientific">Methanosphaera cuniculi</name>
    <dbReference type="NCBI Taxonomy" id="1077256"/>
    <lineage>
        <taxon>Archaea</taxon>
        <taxon>Methanobacteriati</taxon>
        <taxon>Methanobacteriota</taxon>
        <taxon>Methanomada group</taxon>
        <taxon>Methanobacteria</taxon>
        <taxon>Methanobacteriales</taxon>
        <taxon>Methanobacteriaceae</taxon>
        <taxon>Methanosphaera</taxon>
    </lineage>
</organism>
<evidence type="ECO:0000313" key="2">
    <source>
        <dbReference type="EMBL" id="PAV06909.1"/>
    </source>
</evidence>
<reference evidence="3 5" key="1">
    <citation type="submission" date="2016-04" db="EMBL/GenBank/DDBJ databases">
        <title>Genome sequence of Methanosphaera cuniculi DSM 4103.</title>
        <authorList>
            <person name="Poehlein A."/>
            <person name="Seedorf H."/>
            <person name="Daniel R."/>
        </authorList>
    </citation>
    <scope>NUCLEOTIDE SEQUENCE [LARGE SCALE GENOMIC DNA]</scope>
    <source>
        <strain evidence="3 5">DSM 4103</strain>
    </source>
</reference>
<feature type="domain" description="DUF11" evidence="1">
    <location>
        <begin position="506"/>
        <end position="597"/>
    </location>
</feature>
<protein>
    <recommendedName>
        <fullName evidence="1">DUF11 domain-containing protein</fullName>
    </recommendedName>
</protein>
<evidence type="ECO:0000313" key="3">
    <source>
        <dbReference type="EMBL" id="PWL08673.1"/>
    </source>
</evidence>
<name>A0A2A2HBX2_9EURY</name>
<gene>
    <name evidence="2" type="ORF">ASJ82_07270</name>
    <name evidence="3" type="ORF">MSCUN_03860</name>
</gene>
<accession>A0A2A2HBX2</accession>
<dbReference type="InterPro" id="IPR001434">
    <property type="entry name" value="OmcB-like_DUF11"/>
</dbReference>
<dbReference type="Proteomes" id="UP000246004">
    <property type="component" value="Unassembled WGS sequence"/>
</dbReference>
<dbReference type="Pfam" id="PF01345">
    <property type="entry name" value="DUF11"/>
    <property type="match status" value="1"/>
</dbReference>
<evidence type="ECO:0000313" key="5">
    <source>
        <dbReference type="Proteomes" id="UP000246004"/>
    </source>
</evidence>
<evidence type="ECO:0000313" key="4">
    <source>
        <dbReference type="Proteomes" id="UP000217528"/>
    </source>
</evidence>
<dbReference type="Proteomes" id="UP000217528">
    <property type="component" value="Unassembled WGS sequence"/>
</dbReference>
<dbReference type="EMBL" id="LWMS01000010">
    <property type="protein sequence ID" value="PWL08673.1"/>
    <property type="molecule type" value="Genomic_DNA"/>
</dbReference>
<sequence>MNLKNNNKKLILILLFTIITINTITATDNTTTTTTTTITKQVTNYTQLETQIEDAKTKGECNYHINLKKDNYIITNPITWDSKSEKTNLTINGQGSIIDGKNTKTFLKIAENTTITLANMTITNTCDQIYAAVQNQGNLTINNITFKNNQISGKNLGGAAIHNKANLTINNTNFTQNSAINGGAIYLIETPTTTTTLTLNNTNFYNNTALNGACIYNYDATHIIINNTNITQNTANNSIIYNRINSKQIILENTIITQNTANTTLIKNQAKLQLNNVTLKENQHKTLIINDETLEIINSIIEENNATCLINNTKSKLNIQKSLIQKNNLNIGIENNNATIYVSENNFNQNYLKDTLINQKDGQTHITQNNFTNNKSPNLFKSNNNTYKQTQNNTYTKNNLTQNTITLNMNKKSFNYDENIPINITIKPNTIYNTTINSGVIQLKINETIINSQKVTNSTYYYELVNQNDNLNQLKIEYIDNVNFTSTIIYENITIKSPLYNLKLMAPNSYNLDDEINYNITITNNGKGIGRNISVKNIIPNTLTLKNSSSNLENNTWIISQLNPGETKILQIYATSNKACDIKIQLNTTKENYFQNNSKIIHYVSLNISTYNVTILPETYYYGDNIGQMVLIKNTGNGSGYNISVNLKLFCDDELFYNKTYLIHQIRQNNSMIVSDNNMKITRYGMIKSIINIKDSFNNQNFITKNYSIAKPYLKFNDITTEAGGIINITATLENIKTNLTGKYAFKLNQKTINGTVLIKQNKITFLNYHVSEGIQATENRLDIIYHQGNLKQIFTNTSTLHITKKSVKIYMDDFKITPGIKTNLSVKILDYENNPVKKGVVVFKINYKSLKDTNGKTIYVKLIIQ</sequence>
<proteinExistence type="predicted"/>
<reference evidence="2 4" key="2">
    <citation type="journal article" date="2017" name="BMC Genomics">
        <title>Genomic analysis of methanogenic archaea reveals a shift towards energy conservation.</title>
        <authorList>
            <person name="Gilmore S.P."/>
            <person name="Henske J.K."/>
            <person name="Sexton J.A."/>
            <person name="Solomon K.V."/>
            <person name="Seppala S."/>
            <person name="Yoo J.I."/>
            <person name="Huyett L.M."/>
            <person name="Pressman A."/>
            <person name="Cogan J.Z."/>
            <person name="Kivenson V."/>
            <person name="Peng X."/>
            <person name="Tan Y."/>
            <person name="Valentine D.L."/>
            <person name="O'Malley M.A."/>
        </authorList>
    </citation>
    <scope>NUCLEOTIDE SEQUENCE [LARGE SCALE GENOMIC DNA]</scope>
    <source>
        <strain evidence="2 4">1R-7</strain>
    </source>
</reference>
<dbReference type="SUPFAM" id="SSF51126">
    <property type="entry name" value="Pectin lyase-like"/>
    <property type="match status" value="1"/>
</dbReference>
<dbReference type="RefSeq" id="WP_095609082.1">
    <property type="nucleotide sequence ID" value="NZ_LMVN01000024.1"/>
</dbReference>
<keyword evidence="4" id="KW-1185">Reference proteome</keyword>